<dbReference type="GO" id="GO:0005829">
    <property type="term" value="C:cytosol"/>
    <property type="evidence" value="ECO:0007669"/>
    <property type="project" value="TreeGrafter"/>
</dbReference>
<dbReference type="WBParaSite" id="Hba_08318">
    <property type="protein sequence ID" value="Hba_08318"/>
    <property type="gene ID" value="Hba_08318"/>
</dbReference>
<accession>A0A1I7WT37</accession>
<keyword evidence="1" id="KW-1185">Reference proteome</keyword>
<evidence type="ECO:0000313" key="2">
    <source>
        <dbReference type="WBParaSite" id="Hba_08318"/>
    </source>
</evidence>
<name>A0A1I7WT37_HETBA</name>
<dbReference type="Proteomes" id="UP000095283">
    <property type="component" value="Unplaced"/>
</dbReference>
<sequence length="117" mass="13914">MPPKTQPSKKAEQKRRMIFSILIRSATIQHFHVDPKSMVCLFFKQGMCQKGNKYPKKNIYVDSRDIKDEDVYLTIFYAFYILENMDDWDGDKLIDVVKIMKDPKVGVFLSLFFKYFL</sequence>
<dbReference type="PANTHER" id="PTHR12681">
    <property type="entry name" value="ZINC FINGER-CONTAINING PROTEIN P48ZNF"/>
    <property type="match status" value="1"/>
</dbReference>
<proteinExistence type="predicted"/>
<dbReference type="GO" id="GO:0003729">
    <property type="term" value="F:mRNA binding"/>
    <property type="evidence" value="ECO:0007669"/>
    <property type="project" value="TreeGrafter"/>
</dbReference>
<dbReference type="AlphaFoldDB" id="A0A1I7WT37"/>
<protein>
    <submittedName>
        <fullName evidence="2">Uncharacterized protein</fullName>
    </submittedName>
</protein>
<reference evidence="2" key="1">
    <citation type="submission" date="2016-11" db="UniProtKB">
        <authorList>
            <consortium name="WormBaseParasite"/>
        </authorList>
    </citation>
    <scope>IDENTIFICATION</scope>
</reference>
<dbReference type="PANTHER" id="PTHR12681:SF0">
    <property type="entry name" value="ZINC FINGER CCCH DOMAIN-CONTAINING PROTEIN 15"/>
    <property type="match status" value="1"/>
</dbReference>
<evidence type="ECO:0000313" key="1">
    <source>
        <dbReference type="Proteomes" id="UP000095283"/>
    </source>
</evidence>
<dbReference type="GO" id="GO:0002181">
    <property type="term" value="P:cytoplasmic translation"/>
    <property type="evidence" value="ECO:0007669"/>
    <property type="project" value="TreeGrafter"/>
</dbReference>
<organism evidence="1 2">
    <name type="scientific">Heterorhabditis bacteriophora</name>
    <name type="common">Entomopathogenic nematode worm</name>
    <dbReference type="NCBI Taxonomy" id="37862"/>
    <lineage>
        <taxon>Eukaryota</taxon>
        <taxon>Metazoa</taxon>
        <taxon>Ecdysozoa</taxon>
        <taxon>Nematoda</taxon>
        <taxon>Chromadorea</taxon>
        <taxon>Rhabditida</taxon>
        <taxon>Rhabditina</taxon>
        <taxon>Rhabditomorpha</taxon>
        <taxon>Strongyloidea</taxon>
        <taxon>Heterorhabditidae</taxon>
        <taxon>Heterorhabditis</taxon>
    </lineage>
</organism>